<evidence type="ECO:0000313" key="2">
    <source>
        <dbReference type="Proteomes" id="UP001153387"/>
    </source>
</evidence>
<reference evidence="1 2" key="1">
    <citation type="submission" date="2022-10" db="EMBL/GenBank/DDBJ databases">
        <title>Comparative genomic analysis of Cohnella hashimotonis sp. nov., isolated from the International Space Station.</title>
        <authorList>
            <person name="Simpson A."/>
            <person name="Venkateswaran K."/>
        </authorList>
    </citation>
    <scope>NUCLEOTIDE SEQUENCE [LARGE SCALE GENOMIC DNA]</scope>
    <source>
        <strain evidence="1 2">DSM 18997</strain>
    </source>
</reference>
<accession>A0A9X4KL87</accession>
<proteinExistence type="predicted"/>
<name>A0A9X4KL87_9BACL</name>
<dbReference type="AlphaFoldDB" id="A0A9X4KL87"/>
<dbReference type="Proteomes" id="UP001153387">
    <property type="component" value="Unassembled WGS sequence"/>
</dbReference>
<organism evidence="1 2">
    <name type="scientific">Cohnella ginsengisoli</name>
    <dbReference type="NCBI Taxonomy" id="425004"/>
    <lineage>
        <taxon>Bacteria</taxon>
        <taxon>Bacillati</taxon>
        <taxon>Bacillota</taxon>
        <taxon>Bacilli</taxon>
        <taxon>Bacillales</taxon>
        <taxon>Paenibacillaceae</taxon>
        <taxon>Cohnella</taxon>
    </lineage>
</organism>
<gene>
    <name evidence="1" type="ORF">OMP38_27300</name>
</gene>
<comment type="caution">
    <text evidence="1">The sequence shown here is derived from an EMBL/GenBank/DDBJ whole genome shotgun (WGS) entry which is preliminary data.</text>
</comment>
<protein>
    <submittedName>
        <fullName evidence="1">Uncharacterized protein</fullName>
    </submittedName>
</protein>
<dbReference type="RefSeq" id="WP_277567892.1">
    <property type="nucleotide sequence ID" value="NZ_JAPDHZ010000006.1"/>
</dbReference>
<keyword evidence="2" id="KW-1185">Reference proteome</keyword>
<evidence type="ECO:0000313" key="1">
    <source>
        <dbReference type="EMBL" id="MDG0794123.1"/>
    </source>
</evidence>
<sequence length="65" mass="7065">MLIQKAYLDDTAARKMSVMLSWIAYGLTKDWSTEGRKITPEQLAEQAIAALSAAVREIDGAGLPV</sequence>
<dbReference type="EMBL" id="JAPDHZ010000006">
    <property type="protein sequence ID" value="MDG0794123.1"/>
    <property type="molecule type" value="Genomic_DNA"/>
</dbReference>